<evidence type="ECO:0000256" key="5">
    <source>
        <dbReference type="ARBA" id="ARBA00023239"/>
    </source>
</evidence>
<reference evidence="8 9" key="1">
    <citation type="journal article" date="2015" name="Nature">
        <title>rRNA introns, odd ribosomes, and small enigmatic genomes across a large radiation of phyla.</title>
        <authorList>
            <person name="Brown C.T."/>
            <person name="Hug L.A."/>
            <person name="Thomas B.C."/>
            <person name="Sharon I."/>
            <person name="Castelle C.J."/>
            <person name="Singh A."/>
            <person name="Wilkins M.J."/>
            <person name="Williams K.H."/>
            <person name="Banfield J.F."/>
        </authorList>
    </citation>
    <scope>NUCLEOTIDE SEQUENCE [LARGE SCALE GENOMIC DNA]</scope>
</reference>
<dbReference type="EC" id="4.2.2.29" evidence="7"/>
<dbReference type="InterPro" id="IPR003770">
    <property type="entry name" value="MLTG-like"/>
</dbReference>
<comment type="function">
    <text evidence="7">Functions as a peptidoglycan terminase that cleaves nascent peptidoglycan strands endolytically to terminate their elongation.</text>
</comment>
<dbReference type="EMBL" id="LCEB01000046">
    <property type="protein sequence ID" value="KKS63816.1"/>
    <property type="molecule type" value="Genomic_DNA"/>
</dbReference>
<evidence type="ECO:0000313" key="8">
    <source>
        <dbReference type="EMBL" id="KKS63816.1"/>
    </source>
</evidence>
<proteinExistence type="inferred from homology"/>
<comment type="similarity">
    <text evidence="7">Belongs to the transglycosylase MltG family.</text>
</comment>
<dbReference type="AlphaFoldDB" id="A0A0G1CYZ2"/>
<evidence type="ECO:0000256" key="3">
    <source>
        <dbReference type="ARBA" id="ARBA00022989"/>
    </source>
</evidence>
<dbReference type="Pfam" id="PF02618">
    <property type="entry name" value="YceG"/>
    <property type="match status" value="1"/>
</dbReference>
<evidence type="ECO:0000256" key="6">
    <source>
        <dbReference type="ARBA" id="ARBA00023316"/>
    </source>
</evidence>
<comment type="catalytic activity">
    <reaction evidence="7">
        <text>a peptidoglycan chain = a peptidoglycan chain with N-acetyl-1,6-anhydromuramyl-[peptide] at the reducing end + a peptidoglycan chain with N-acetylglucosamine at the non-reducing end.</text>
        <dbReference type="EC" id="4.2.2.29"/>
    </reaction>
</comment>
<evidence type="ECO:0000256" key="1">
    <source>
        <dbReference type="ARBA" id="ARBA00022475"/>
    </source>
</evidence>
<dbReference type="Proteomes" id="UP000034135">
    <property type="component" value="Unassembled WGS sequence"/>
</dbReference>
<evidence type="ECO:0000313" key="9">
    <source>
        <dbReference type="Proteomes" id="UP000034135"/>
    </source>
</evidence>
<evidence type="ECO:0000256" key="4">
    <source>
        <dbReference type="ARBA" id="ARBA00023136"/>
    </source>
</evidence>
<dbReference type="HAMAP" id="MF_02065">
    <property type="entry name" value="MltG"/>
    <property type="match status" value="1"/>
</dbReference>
<dbReference type="GO" id="GO:0008932">
    <property type="term" value="F:lytic endotransglycosylase activity"/>
    <property type="evidence" value="ECO:0007669"/>
    <property type="project" value="UniProtKB-UniRule"/>
</dbReference>
<protein>
    <recommendedName>
        <fullName evidence="7">Endolytic murein transglycosylase</fullName>
        <ecNumber evidence="7">4.2.2.29</ecNumber>
    </recommendedName>
    <alternativeName>
        <fullName evidence="7">Peptidoglycan lytic transglycosylase</fullName>
    </alternativeName>
    <alternativeName>
        <fullName evidence="7">Peptidoglycan polymerization terminase</fullName>
    </alternativeName>
</protein>
<evidence type="ECO:0000256" key="7">
    <source>
        <dbReference type="HAMAP-Rule" id="MF_02065"/>
    </source>
</evidence>
<keyword evidence="1 7" id="KW-1003">Cell membrane</keyword>
<dbReference type="PANTHER" id="PTHR30518:SF2">
    <property type="entry name" value="ENDOLYTIC MUREIN TRANSGLYCOSYLASE"/>
    <property type="match status" value="1"/>
</dbReference>
<evidence type="ECO:0000256" key="2">
    <source>
        <dbReference type="ARBA" id="ARBA00022692"/>
    </source>
</evidence>
<dbReference type="NCBIfam" id="TIGR00247">
    <property type="entry name" value="endolytic transglycosylase MltG"/>
    <property type="match status" value="1"/>
</dbReference>
<keyword evidence="6 7" id="KW-0961">Cell wall biogenesis/degradation</keyword>
<gene>
    <name evidence="7" type="primary">mltG</name>
    <name evidence="8" type="ORF">UV33_C0046G0007</name>
</gene>
<dbReference type="GO" id="GO:0005886">
    <property type="term" value="C:plasma membrane"/>
    <property type="evidence" value="ECO:0007669"/>
    <property type="project" value="UniProtKB-UniRule"/>
</dbReference>
<dbReference type="PATRIC" id="fig|1618420.3.peg.498"/>
<dbReference type="PANTHER" id="PTHR30518">
    <property type="entry name" value="ENDOLYTIC MUREIN TRANSGLYCOSYLASE"/>
    <property type="match status" value="1"/>
</dbReference>
<keyword evidence="2 7" id="KW-0812">Transmembrane</keyword>
<keyword evidence="5 7" id="KW-0456">Lyase</keyword>
<accession>A0A0G1CYZ2</accession>
<keyword evidence="4 7" id="KW-0472">Membrane</keyword>
<keyword evidence="3 7" id="KW-1133">Transmembrane helix</keyword>
<dbReference type="GO" id="GO:0071555">
    <property type="term" value="P:cell wall organization"/>
    <property type="evidence" value="ECO:0007669"/>
    <property type="project" value="UniProtKB-KW"/>
</dbReference>
<feature type="site" description="Important for catalytic activity" evidence="7">
    <location>
        <position position="205"/>
    </location>
</feature>
<dbReference type="Gene3D" id="3.30.1490.480">
    <property type="entry name" value="Endolytic murein transglycosylase"/>
    <property type="match status" value="1"/>
</dbReference>
<organism evidence="8 9">
    <name type="scientific">Candidatus Daviesbacteria bacterium GW2011_GWA1_42_6</name>
    <dbReference type="NCBI Taxonomy" id="1618420"/>
    <lineage>
        <taxon>Bacteria</taxon>
        <taxon>Candidatus Daviesiibacteriota</taxon>
    </lineage>
</organism>
<name>A0A0G1CYZ2_9BACT</name>
<dbReference type="GO" id="GO:0009252">
    <property type="term" value="P:peptidoglycan biosynthetic process"/>
    <property type="evidence" value="ECO:0007669"/>
    <property type="project" value="UniProtKB-UniRule"/>
</dbReference>
<sequence length="329" mass="37262">MKNRNFKRNWLILIVVLGVIFFGVRSYWGSLLSAPQPNEDQEKVFVIAPGEATSSIIGRLEKEGLIKSSWAFNFFLKNSGQSEKIQAGDFKLSPSMDAEEILQGLTTGRVDKWVTLLEGWRVEEMAKKLNDELGIKNEEFLKVAKEGYMFPDTYLFNPDVTASDIALTMRNNFNRKYDDELQNKIKKLGLSPEEGVILASILEREGRSDEVRRTIAGILLKRLKIDMGLNADATIQYALIKKSTLAPPADGWWKRHLTREDLKINSPYNTYLHRGLPPTPIANPSLSSLQAVANADLSTPYLYYYHDSQGRSHYGKTLDEHNTNVASYP</sequence>
<comment type="caution">
    <text evidence="8">The sequence shown here is derived from an EMBL/GenBank/DDBJ whole genome shotgun (WGS) entry which is preliminary data.</text>
</comment>
<dbReference type="CDD" id="cd08010">
    <property type="entry name" value="MltG_like"/>
    <property type="match status" value="1"/>
</dbReference>